<feature type="domain" description="RRM" evidence="12">
    <location>
        <begin position="1042"/>
        <end position="1117"/>
    </location>
</feature>
<dbReference type="GO" id="GO:0016887">
    <property type="term" value="F:ATP hydrolysis activity"/>
    <property type="evidence" value="ECO:0007669"/>
    <property type="project" value="InterPro"/>
</dbReference>
<evidence type="ECO:0000313" key="14">
    <source>
        <dbReference type="EMBL" id="KAJ8443916.1"/>
    </source>
</evidence>
<dbReference type="Proteomes" id="UP001153076">
    <property type="component" value="Unassembled WGS sequence"/>
</dbReference>
<dbReference type="PROSITE" id="PS50102">
    <property type="entry name" value="RRM"/>
    <property type="match status" value="1"/>
</dbReference>
<dbReference type="Pfam" id="PF23569">
    <property type="entry name" value="NBD_SMAX1"/>
    <property type="match status" value="1"/>
</dbReference>
<evidence type="ECO:0000256" key="8">
    <source>
        <dbReference type="ARBA" id="ARBA00023187"/>
    </source>
</evidence>
<dbReference type="InterPro" id="IPR034150">
    <property type="entry name" value="SF3B6_RRM"/>
</dbReference>
<dbReference type="GO" id="GO:0008380">
    <property type="term" value="P:RNA splicing"/>
    <property type="evidence" value="ECO:0007669"/>
    <property type="project" value="UniProtKB-KW"/>
</dbReference>
<dbReference type="Gene3D" id="1.10.1780.10">
    <property type="entry name" value="Clp, N-terminal domain"/>
    <property type="match status" value="1"/>
</dbReference>
<dbReference type="PANTHER" id="PTHR43572:SF38">
    <property type="entry name" value="PROTEIN SMAX1-LIKE 6"/>
    <property type="match status" value="1"/>
</dbReference>
<dbReference type="InterPro" id="IPR036628">
    <property type="entry name" value="Clp_N_dom_sf"/>
</dbReference>
<dbReference type="InterPro" id="IPR000504">
    <property type="entry name" value="RRM_dom"/>
</dbReference>
<name>A0A9Q1KJF3_9CARY</name>
<keyword evidence="7" id="KW-0804">Transcription</keyword>
<keyword evidence="3" id="KW-0507">mRNA processing</keyword>
<evidence type="ECO:0000256" key="11">
    <source>
        <dbReference type="PROSITE-ProRule" id="PRU01251"/>
    </source>
</evidence>
<dbReference type="PANTHER" id="PTHR43572">
    <property type="entry name" value="CHAPERONE PROTEIN CLPD, CHLOROPLASTIC"/>
    <property type="match status" value="1"/>
</dbReference>
<proteinExistence type="inferred from homology"/>
<evidence type="ECO:0000313" key="15">
    <source>
        <dbReference type="Proteomes" id="UP001153076"/>
    </source>
</evidence>
<dbReference type="FunFam" id="3.30.70.330:FF:000253">
    <property type="entry name" value="splicing factor 3B subunit 6-like protein"/>
    <property type="match status" value="1"/>
</dbReference>
<evidence type="ECO:0000256" key="6">
    <source>
        <dbReference type="ARBA" id="ARBA00023015"/>
    </source>
</evidence>
<dbReference type="EMBL" id="JAKOGI010000110">
    <property type="protein sequence ID" value="KAJ8443916.1"/>
    <property type="molecule type" value="Genomic_DNA"/>
</dbReference>
<keyword evidence="4 11" id="KW-0677">Repeat</keyword>
<dbReference type="InterPro" id="IPR051650">
    <property type="entry name" value="SL_signaling_regulator"/>
</dbReference>
<evidence type="ECO:0000256" key="5">
    <source>
        <dbReference type="ARBA" id="ARBA00022884"/>
    </source>
</evidence>
<dbReference type="SUPFAM" id="SSF81923">
    <property type="entry name" value="Double Clp-N motif"/>
    <property type="match status" value="1"/>
</dbReference>
<dbReference type="CDD" id="cd12241">
    <property type="entry name" value="RRM_SF3B14"/>
    <property type="match status" value="1"/>
</dbReference>
<dbReference type="Gene3D" id="3.40.50.300">
    <property type="entry name" value="P-loop containing nucleotide triphosphate hydrolases"/>
    <property type="match status" value="1"/>
</dbReference>
<keyword evidence="5 10" id="KW-0694">RNA-binding</keyword>
<comment type="similarity">
    <text evidence="2">Belongs to the ClpA/ClpB family.</text>
</comment>
<dbReference type="Pfam" id="PF00076">
    <property type="entry name" value="RRM_1"/>
    <property type="match status" value="1"/>
</dbReference>
<evidence type="ECO:0000259" key="12">
    <source>
        <dbReference type="PROSITE" id="PS50102"/>
    </source>
</evidence>
<evidence type="ECO:0000256" key="10">
    <source>
        <dbReference type="PROSITE-ProRule" id="PRU00176"/>
    </source>
</evidence>
<evidence type="ECO:0000256" key="9">
    <source>
        <dbReference type="ARBA" id="ARBA00023242"/>
    </source>
</evidence>
<dbReference type="InterPro" id="IPR058954">
    <property type="entry name" value="AAA_lid_SMAX1"/>
</dbReference>
<dbReference type="InterPro" id="IPR035979">
    <property type="entry name" value="RBD_domain_sf"/>
</dbReference>
<dbReference type="SUPFAM" id="SSF52540">
    <property type="entry name" value="P-loop containing nucleoside triphosphate hydrolases"/>
    <property type="match status" value="1"/>
</dbReference>
<dbReference type="AlphaFoldDB" id="A0A9Q1KJF3"/>
<dbReference type="GO" id="GO:0005524">
    <property type="term" value="F:ATP binding"/>
    <property type="evidence" value="ECO:0007669"/>
    <property type="project" value="InterPro"/>
</dbReference>
<keyword evidence="6" id="KW-0805">Transcription regulation</keyword>
<feature type="domain" description="Clp R" evidence="13">
    <location>
        <begin position="7"/>
        <end position="182"/>
    </location>
</feature>
<dbReference type="InterPro" id="IPR058680">
    <property type="entry name" value="NBD_SMAX1-like"/>
</dbReference>
<dbReference type="Pfam" id="PF26587">
    <property type="entry name" value="AAA_lid_SMAX1"/>
    <property type="match status" value="1"/>
</dbReference>
<evidence type="ECO:0000259" key="13">
    <source>
        <dbReference type="PROSITE" id="PS51903"/>
    </source>
</evidence>
<evidence type="ECO:0000256" key="1">
    <source>
        <dbReference type="ARBA" id="ARBA00004123"/>
    </source>
</evidence>
<accession>A0A9Q1KJF3</accession>
<reference evidence="14" key="1">
    <citation type="submission" date="2022-04" db="EMBL/GenBank/DDBJ databases">
        <title>Carnegiea gigantea Genome sequencing and assembly v2.</title>
        <authorList>
            <person name="Copetti D."/>
            <person name="Sanderson M.J."/>
            <person name="Burquez A."/>
            <person name="Wojciechowski M.F."/>
        </authorList>
    </citation>
    <scope>NUCLEOTIDE SEQUENCE</scope>
    <source>
        <strain evidence="14">SGP5-SGP5p</strain>
        <tissue evidence="14">Aerial part</tissue>
    </source>
</reference>
<dbReference type="InterPro" id="IPR027417">
    <property type="entry name" value="P-loop_NTPase"/>
</dbReference>
<evidence type="ECO:0000256" key="7">
    <source>
        <dbReference type="ARBA" id="ARBA00023163"/>
    </source>
</evidence>
<evidence type="ECO:0000256" key="3">
    <source>
        <dbReference type="ARBA" id="ARBA00022664"/>
    </source>
</evidence>
<dbReference type="Pfam" id="PF07724">
    <property type="entry name" value="AAA_2"/>
    <property type="match status" value="1"/>
</dbReference>
<keyword evidence="15" id="KW-1185">Reference proteome</keyword>
<dbReference type="InterPro" id="IPR003959">
    <property type="entry name" value="ATPase_AAA_core"/>
</dbReference>
<dbReference type="GO" id="GO:0003723">
    <property type="term" value="F:RNA binding"/>
    <property type="evidence" value="ECO:0007669"/>
    <property type="project" value="UniProtKB-UniRule"/>
</dbReference>
<dbReference type="Gene3D" id="3.30.70.330">
    <property type="match status" value="1"/>
</dbReference>
<evidence type="ECO:0000256" key="4">
    <source>
        <dbReference type="ARBA" id="ARBA00022737"/>
    </source>
</evidence>
<dbReference type="PROSITE" id="PS51903">
    <property type="entry name" value="CLP_R"/>
    <property type="match status" value="1"/>
</dbReference>
<dbReference type="GO" id="GO:0006397">
    <property type="term" value="P:mRNA processing"/>
    <property type="evidence" value="ECO:0007669"/>
    <property type="project" value="UniProtKB-KW"/>
</dbReference>
<gene>
    <name evidence="14" type="ORF">Cgig2_032740</name>
</gene>
<dbReference type="InterPro" id="IPR004176">
    <property type="entry name" value="Clp_R_N"/>
</dbReference>
<comment type="subcellular location">
    <subcellularLocation>
        <location evidence="1">Nucleus</location>
    </subcellularLocation>
</comment>
<protein>
    <submittedName>
        <fullName evidence="14">Uncharacterized protein</fullName>
    </submittedName>
</protein>
<organism evidence="14 15">
    <name type="scientific">Carnegiea gigantea</name>
    <dbReference type="NCBI Taxonomy" id="171969"/>
    <lineage>
        <taxon>Eukaryota</taxon>
        <taxon>Viridiplantae</taxon>
        <taxon>Streptophyta</taxon>
        <taxon>Embryophyta</taxon>
        <taxon>Tracheophyta</taxon>
        <taxon>Spermatophyta</taxon>
        <taxon>Magnoliopsida</taxon>
        <taxon>eudicotyledons</taxon>
        <taxon>Gunneridae</taxon>
        <taxon>Pentapetalae</taxon>
        <taxon>Caryophyllales</taxon>
        <taxon>Cactineae</taxon>
        <taxon>Cactaceae</taxon>
        <taxon>Cactoideae</taxon>
        <taxon>Echinocereeae</taxon>
        <taxon>Carnegiea</taxon>
    </lineage>
</organism>
<dbReference type="SUPFAM" id="SSF54928">
    <property type="entry name" value="RNA-binding domain, RBD"/>
    <property type="match status" value="1"/>
</dbReference>
<comment type="caution">
    <text evidence="14">The sequence shown here is derived from an EMBL/GenBank/DDBJ whole genome shotgun (WGS) entry which is preliminary data.</text>
</comment>
<dbReference type="SMART" id="SM00360">
    <property type="entry name" value="RRM"/>
    <property type="match status" value="1"/>
</dbReference>
<dbReference type="OrthoDB" id="1723324at2759"/>
<evidence type="ECO:0000256" key="2">
    <source>
        <dbReference type="ARBA" id="ARBA00008675"/>
    </source>
</evidence>
<dbReference type="GO" id="GO:0005634">
    <property type="term" value="C:nucleus"/>
    <property type="evidence" value="ECO:0007669"/>
    <property type="project" value="UniProtKB-SubCell"/>
</dbReference>
<keyword evidence="8" id="KW-0508">mRNA splicing</keyword>
<dbReference type="InterPro" id="IPR012677">
    <property type="entry name" value="Nucleotide-bd_a/b_plait_sf"/>
</dbReference>
<keyword evidence="9" id="KW-0539">Nucleus</keyword>
<dbReference type="Pfam" id="PF02861">
    <property type="entry name" value="Clp_N"/>
    <property type="match status" value="1"/>
</dbReference>
<sequence length="1147" mass="128715">MPTPVSTAKQCLNSEASHALEEAVSVARRRGHAQTTSLHAVSAFLSLSPSQLREACVRARNAAFYPRVQLKALDFCLSVSLDRLPTSQPRADEPPVSNSLMAAIKRSQANQRRQPESIISIRNQNQLLGHCQEQLGTSSGVKVELQHLIVSILDDPIVSRVFNDAGFRSFDVKLAILRPFQSFFRYPQRGTGHQGLFFCNLDGNSDPGNSPFRFPFSRYWDGHENYRRIGDVLVRQKGRNPLLVGVCANDALRGFMEALETRMDVLPPEVRGIKVVSLEKDVLKFVNEQWSDEAMSLRFKEVGMMVQHCLGPGLMVSFGNLRYFLGGENGFGMDVLNSVVRKLSKLLEVHSGKVWLIGFAANDQAFMEFLSRYPSIDKDWDLHLLPITSVKPMMRGESIFKSSLMGSFVPFGGFFSSPYDLKGPLSSSYHVNSSNQCNENSERQRSAFPRRGVMASVTDQHRPLLSPWLQMVEPTANNAYNDLKAKGGKMLLGDTVESLQRKWDRGCWHLQHRQSSPEPETCQERFLFTTGASSNYFQGKAKNVHNEKNLTSHPSNPVLLGSAKNDDFLSKISETPSGTDHSLGGSWLCISGADDSQTSPSEVFAVKELGLELFPDPCKQQRKENADLDKGHAVKCSTDACFDLAGKPGSSNSKRLFDALSRKVGRQYEAVRNICQIIADSCTDNGGIQNSSLRGDIWLNCIGPDLFGKRKIALALANILYGSENNFIHIDFDSKHSLFLQKMVFGHQMPDQSDVKFRGKTTVDHVAEELRKTPFGVVYLENVHSADPVAQRSLSQAIKTGRFSDSHGREVPINNRIFVLTSEDNFTRSREKQSNFLEERIASAKGWPIRIAVRTGEDTHNQTFVNKRKLNGSNETNEQFVNLDLVKRPHRGLGRSLDLNLPAEVNDNDARSDTWLEEFSREVEKTSVKVVFDPFDYDALATKVLKWVHRSFCKAVGSECSLEIDPKVMDQILAAACLSEADNGVEAWIDRVLGKGFAEAQKRNPNPNPNFYFLASRYCQSSPAMSISLRKGNTRLPPEVNRVLYVRNLPFNITSEEMYDIFGKYGAIRQIRIGTNKDTRGTAFVVYEDIYDAKTAVDHLSGFNVANRYLIVLYYQPAKMNKKIDQRKKEEEITKLQEKYGVSTKDK</sequence>